<keyword evidence="3" id="KW-1185">Reference proteome</keyword>
<dbReference type="RefSeq" id="WP_166670101.1">
    <property type="nucleotide sequence ID" value="NZ_SORI01000011.1"/>
</dbReference>
<sequence>MKMKKTVRCALVAAAALLPLFFVAPAPAGGEPLGSHLLRHFVSEFTPERMTMIIDEEPDDTGYVRDIYLDISGCVIGGVRMDSLRVRAMGVQMNPPGEWETKGLDAGEILHVHAFARILEKDLNDNLLSKEFGDDDHWNNLQVDMRPDGIYARGNYLVTVIFRLNILIEIFSRFKIVDMQQVWLHDYTLKVNRVDVPQFITDQAVEQIQPLLDLRKFVFPLKLHSIEYDEDSLTITSRVLPEAFQGIVYEYKAGNGTPGTK</sequence>
<name>A0A4R8M7V7_9BACT</name>
<dbReference type="Proteomes" id="UP000295066">
    <property type="component" value="Unassembled WGS sequence"/>
</dbReference>
<dbReference type="EMBL" id="SORI01000011">
    <property type="protein sequence ID" value="TDY59676.1"/>
    <property type="molecule type" value="Genomic_DNA"/>
</dbReference>
<evidence type="ECO:0000256" key="1">
    <source>
        <dbReference type="SAM" id="SignalP"/>
    </source>
</evidence>
<proteinExistence type="predicted"/>
<feature type="chain" id="PRO_5020951518" description="DUF2993 domain-containing protein" evidence="1">
    <location>
        <begin position="29"/>
        <end position="261"/>
    </location>
</feature>
<evidence type="ECO:0000313" key="2">
    <source>
        <dbReference type="EMBL" id="TDY59676.1"/>
    </source>
</evidence>
<dbReference type="AlphaFoldDB" id="A0A4R8M7V7"/>
<gene>
    <name evidence="2" type="ORF">C8D99_11110</name>
</gene>
<protein>
    <recommendedName>
        <fullName evidence="4">DUF2993 domain-containing protein</fullName>
    </recommendedName>
</protein>
<keyword evidence="1" id="KW-0732">Signal</keyword>
<evidence type="ECO:0000313" key="3">
    <source>
        <dbReference type="Proteomes" id="UP000295066"/>
    </source>
</evidence>
<accession>A0A4R8M7V7</accession>
<dbReference type="InterPro" id="IPR021373">
    <property type="entry name" value="DUF2993"/>
</dbReference>
<comment type="caution">
    <text evidence="2">The sequence shown here is derived from an EMBL/GenBank/DDBJ whole genome shotgun (WGS) entry which is preliminary data.</text>
</comment>
<organism evidence="2 3">
    <name type="scientific">Aminivibrio pyruvatiphilus</name>
    <dbReference type="NCBI Taxonomy" id="1005740"/>
    <lineage>
        <taxon>Bacteria</taxon>
        <taxon>Thermotogati</taxon>
        <taxon>Synergistota</taxon>
        <taxon>Synergistia</taxon>
        <taxon>Synergistales</taxon>
        <taxon>Aminobacteriaceae</taxon>
        <taxon>Aminivibrio</taxon>
    </lineage>
</organism>
<dbReference type="Pfam" id="PF11209">
    <property type="entry name" value="LmeA"/>
    <property type="match status" value="1"/>
</dbReference>
<reference evidence="2 3" key="1">
    <citation type="submission" date="2019-03" db="EMBL/GenBank/DDBJ databases">
        <title>Genomic Encyclopedia of Type Strains, Phase IV (KMG-IV): sequencing the most valuable type-strain genomes for metagenomic binning, comparative biology and taxonomic classification.</title>
        <authorList>
            <person name="Goeker M."/>
        </authorList>
    </citation>
    <scope>NUCLEOTIDE SEQUENCE [LARGE SCALE GENOMIC DNA]</scope>
    <source>
        <strain evidence="2 3">DSM 25964</strain>
    </source>
</reference>
<evidence type="ECO:0008006" key="4">
    <source>
        <dbReference type="Google" id="ProtNLM"/>
    </source>
</evidence>
<feature type="signal peptide" evidence="1">
    <location>
        <begin position="1"/>
        <end position="28"/>
    </location>
</feature>